<feature type="signal peptide" evidence="1">
    <location>
        <begin position="1"/>
        <end position="19"/>
    </location>
</feature>
<dbReference type="PROSITE" id="PS50041">
    <property type="entry name" value="C_TYPE_LECTIN_2"/>
    <property type="match status" value="1"/>
</dbReference>
<reference evidence="3" key="1">
    <citation type="submission" date="2020-11" db="EMBL/GenBank/DDBJ databases">
        <authorList>
            <person name="Whitehead M."/>
        </authorList>
    </citation>
    <scope>NUCLEOTIDE SEQUENCE</scope>
    <source>
        <strain evidence="3">EGII</strain>
    </source>
</reference>
<feature type="chain" id="PRO_5032870797" evidence="1">
    <location>
        <begin position="20"/>
        <end position="177"/>
    </location>
</feature>
<dbReference type="EMBL" id="CAJHJT010000012">
    <property type="protein sequence ID" value="CAD7000439.1"/>
    <property type="molecule type" value="Genomic_DNA"/>
</dbReference>
<dbReference type="InterPro" id="IPR016186">
    <property type="entry name" value="C-type_lectin-like/link_sf"/>
</dbReference>
<evidence type="ECO:0000256" key="1">
    <source>
        <dbReference type="SAM" id="SignalP"/>
    </source>
</evidence>
<dbReference type="InterPro" id="IPR016187">
    <property type="entry name" value="CTDL_fold"/>
</dbReference>
<evidence type="ECO:0000259" key="2">
    <source>
        <dbReference type="PROSITE" id="PS50041"/>
    </source>
</evidence>
<keyword evidence="1" id="KW-0732">Signal</keyword>
<dbReference type="SUPFAM" id="SSF56436">
    <property type="entry name" value="C-type lectin-like"/>
    <property type="match status" value="1"/>
</dbReference>
<sequence>MKPISIIVLALLSLAACLASSSAAAMPVEDGHPLVDPHLRLQPEARRLNISVSMPLNQKFFLGPEPLTWYEANYYCGMGNMKLIQLNTPSVEAELKGFLTYYGLESKFYWTGGNRFNAQKTWVWGLYGSIYSNSYKHWALNAPSNNTDSENCLAIWGQSNLWYTLSCDVEYDFICQK</sequence>
<feature type="domain" description="C-type lectin" evidence="2">
    <location>
        <begin position="60"/>
        <end position="176"/>
    </location>
</feature>
<accession>A0A811UMX7</accession>
<gene>
    <name evidence="3" type="ORF">CCAP1982_LOCUS8915</name>
</gene>
<name>A0A811UMX7_CERCA</name>
<dbReference type="AlphaFoldDB" id="A0A811UMX7"/>
<dbReference type="PROSITE" id="PS51257">
    <property type="entry name" value="PROKAR_LIPOPROTEIN"/>
    <property type="match status" value="1"/>
</dbReference>
<dbReference type="Gene3D" id="3.10.100.10">
    <property type="entry name" value="Mannose-Binding Protein A, subunit A"/>
    <property type="match status" value="1"/>
</dbReference>
<keyword evidence="4" id="KW-1185">Reference proteome</keyword>
<organism evidence="3 4">
    <name type="scientific">Ceratitis capitata</name>
    <name type="common">Mediterranean fruit fly</name>
    <name type="synonym">Tephritis capitata</name>
    <dbReference type="NCBI Taxonomy" id="7213"/>
    <lineage>
        <taxon>Eukaryota</taxon>
        <taxon>Metazoa</taxon>
        <taxon>Ecdysozoa</taxon>
        <taxon>Arthropoda</taxon>
        <taxon>Hexapoda</taxon>
        <taxon>Insecta</taxon>
        <taxon>Pterygota</taxon>
        <taxon>Neoptera</taxon>
        <taxon>Endopterygota</taxon>
        <taxon>Diptera</taxon>
        <taxon>Brachycera</taxon>
        <taxon>Muscomorpha</taxon>
        <taxon>Tephritoidea</taxon>
        <taxon>Tephritidae</taxon>
        <taxon>Ceratitis</taxon>
        <taxon>Ceratitis</taxon>
    </lineage>
</organism>
<dbReference type="SMART" id="SM00034">
    <property type="entry name" value="CLECT"/>
    <property type="match status" value="1"/>
</dbReference>
<proteinExistence type="predicted"/>
<dbReference type="OrthoDB" id="6727623at2759"/>
<protein>
    <submittedName>
        <fullName evidence="3">(Mediterranean fruit fly) hypothetical protein</fullName>
    </submittedName>
</protein>
<dbReference type="CDD" id="cd00037">
    <property type="entry name" value="CLECT"/>
    <property type="match status" value="1"/>
</dbReference>
<dbReference type="InterPro" id="IPR001304">
    <property type="entry name" value="C-type_lectin-like"/>
</dbReference>
<comment type="caution">
    <text evidence="3">The sequence shown here is derived from an EMBL/GenBank/DDBJ whole genome shotgun (WGS) entry which is preliminary data.</text>
</comment>
<dbReference type="Proteomes" id="UP000606786">
    <property type="component" value="Unassembled WGS sequence"/>
</dbReference>
<dbReference type="Pfam" id="PF00059">
    <property type="entry name" value="Lectin_C"/>
    <property type="match status" value="1"/>
</dbReference>
<evidence type="ECO:0000313" key="4">
    <source>
        <dbReference type="Proteomes" id="UP000606786"/>
    </source>
</evidence>
<evidence type="ECO:0000313" key="3">
    <source>
        <dbReference type="EMBL" id="CAD7000439.1"/>
    </source>
</evidence>